<protein>
    <submittedName>
        <fullName evidence="2">Uncharacterized protein</fullName>
    </submittedName>
</protein>
<evidence type="ECO:0000313" key="3">
    <source>
        <dbReference type="Proteomes" id="UP000075683"/>
    </source>
</evidence>
<sequence>MPRKNMGKIPRTCRGGHGAGSRQEPQKSRGKTINGDVSCIAQSKRLTK</sequence>
<dbReference type="EMBL" id="LQYT01000006">
    <property type="protein sequence ID" value="KYD22840.1"/>
    <property type="molecule type" value="Genomic_DNA"/>
</dbReference>
<reference evidence="2 3" key="1">
    <citation type="submission" date="2016-01" db="EMBL/GenBank/DDBJ databases">
        <title>Draft Genome Sequences of Seven Thermophilic Sporeformers Isolated from Foods.</title>
        <authorList>
            <person name="Berendsen E.M."/>
            <person name="Wells-Bennik M.H."/>
            <person name="Krawcyk A.O."/>
            <person name="De Jong A."/>
            <person name="Holsappel S."/>
            <person name="Eijlander R.T."/>
            <person name="Kuipers O.P."/>
        </authorList>
    </citation>
    <scope>NUCLEOTIDE SEQUENCE [LARGE SCALE GENOMIC DNA]</scope>
    <source>
        <strain evidence="2 3">B4135</strain>
    </source>
</reference>
<name>A0A150ME68_9BACI</name>
<organism evidence="2 3">
    <name type="scientific">Caldibacillus debilis</name>
    <dbReference type="NCBI Taxonomy" id="301148"/>
    <lineage>
        <taxon>Bacteria</taxon>
        <taxon>Bacillati</taxon>
        <taxon>Bacillota</taxon>
        <taxon>Bacilli</taxon>
        <taxon>Bacillales</taxon>
        <taxon>Bacillaceae</taxon>
        <taxon>Caldibacillus</taxon>
    </lineage>
</organism>
<feature type="region of interest" description="Disordered" evidence="1">
    <location>
        <begin position="1"/>
        <end position="48"/>
    </location>
</feature>
<proteinExistence type="predicted"/>
<dbReference type="Proteomes" id="UP000075683">
    <property type="component" value="Unassembled WGS sequence"/>
</dbReference>
<dbReference type="AlphaFoldDB" id="A0A150ME68"/>
<gene>
    <name evidence="2" type="ORF">B4135_1063</name>
</gene>
<comment type="caution">
    <text evidence="2">The sequence shown here is derived from an EMBL/GenBank/DDBJ whole genome shotgun (WGS) entry which is preliminary data.</text>
</comment>
<evidence type="ECO:0000256" key="1">
    <source>
        <dbReference type="SAM" id="MobiDB-lite"/>
    </source>
</evidence>
<evidence type="ECO:0000313" key="2">
    <source>
        <dbReference type="EMBL" id="KYD22840.1"/>
    </source>
</evidence>
<accession>A0A150ME68</accession>